<reference evidence="2" key="1">
    <citation type="submission" date="2021-01" db="EMBL/GenBank/DDBJ databases">
        <authorList>
            <consortium name="Genoscope - CEA"/>
            <person name="William W."/>
        </authorList>
    </citation>
    <scope>NUCLEOTIDE SEQUENCE</scope>
</reference>
<dbReference type="PANTHER" id="PTHR23011:SF28">
    <property type="entry name" value="CYCLIC NUCLEOTIDE-BINDING DOMAIN CONTAINING PROTEIN"/>
    <property type="match status" value="1"/>
</dbReference>
<dbReference type="InterPro" id="IPR000595">
    <property type="entry name" value="cNMP-bd_dom"/>
</dbReference>
<dbReference type="AlphaFoldDB" id="A0A8S1W4C5"/>
<comment type="caution">
    <text evidence="2">The sequence shown here is derived from an EMBL/GenBank/DDBJ whole genome shotgun (WGS) entry which is preliminary data.</text>
</comment>
<dbReference type="Pfam" id="PF00027">
    <property type="entry name" value="cNMP_binding"/>
    <property type="match status" value="1"/>
</dbReference>
<name>A0A8S1W4C5_9CILI</name>
<evidence type="ECO:0000313" key="2">
    <source>
        <dbReference type="EMBL" id="CAD8183075.1"/>
    </source>
</evidence>
<dbReference type="PANTHER" id="PTHR23011">
    <property type="entry name" value="CYCLIC NUCLEOTIDE-BINDING DOMAIN CONTAINING PROTEIN"/>
    <property type="match status" value="1"/>
</dbReference>
<sequence length="570" mass="66432">MKQKQLTTKKSDIDLGNKDQLNYIIEILQKDQSIRTNQDVEITRKAFISFKFFQDLEQQMGQEMVSNLYRQLSHETIKARQVVFNLGDIGKKFYIILSGSVWVLIQKKGLQDGNQIGEEEKKKEEELRRQNTRKATLKHQQSMMKSKRIKKQETFFTETNQVLIDEVYSKMTDAEYLDCQFPTLQKVGLMKSGDNFGEIALTKQVPRTATIVAAEDTNFAIVSREQFNILLSSYYEYIQQQNVMFLQKVPAFTEWNEQMLNQIYYHFTFEDYKMFDVIYKENQPSNKIYIVKNGEIEISQNIEVGTMITENNLTIQRFFKKNDKKYERVRTGIITSGLVFGHQEVIKDVVREHRAVCISQKAQVFSLDKDRFLQYFKKGGAIQKLIKLDQTNHSRKSKSVSVIKDLKSFSPPIAFREIPYFEEDDKISDFVIKKANNAVDRVGNEPKRNGYEFLQGKGHINKAHYNFQKNLETLKRNLKYSEPLNINTGLFELDTNKGTAISIMNKVFPSASRPKYEIPNYSMTPRIVIKSLKLPKLLNEVDVLLFSNKESMISNLTTTYKQQAAIKEDE</sequence>
<dbReference type="CDD" id="cd00038">
    <property type="entry name" value="CAP_ED"/>
    <property type="match status" value="2"/>
</dbReference>
<protein>
    <recommendedName>
        <fullName evidence="1">Cyclic nucleotide-binding domain-containing protein</fullName>
    </recommendedName>
</protein>
<dbReference type="PROSITE" id="PS50042">
    <property type="entry name" value="CNMP_BINDING_3"/>
    <property type="match status" value="2"/>
</dbReference>
<gene>
    <name evidence="2" type="ORF">PPENT_87.1.T0800066</name>
</gene>
<organism evidence="2 3">
    <name type="scientific">Paramecium pentaurelia</name>
    <dbReference type="NCBI Taxonomy" id="43138"/>
    <lineage>
        <taxon>Eukaryota</taxon>
        <taxon>Sar</taxon>
        <taxon>Alveolata</taxon>
        <taxon>Ciliophora</taxon>
        <taxon>Intramacronucleata</taxon>
        <taxon>Oligohymenophorea</taxon>
        <taxon>Peniculida</taxon>
        <taxon>Parameciidae</taxon>
        <taxon>Paramecium</taxon>
    </lineage>
</organism>
<keyword evidence="3" id="KW-1185">Reference proteome</keyword>
<dbReference type="PROSITE" id="PS00889">
    <property type="entry name" value="CNMP_BINDING_2"/>
    <property type="match status" value="1"/>
</dbReference>
<dbReference type="Proteomes" id="UP000689195">
    <property type="component" value="Unassembled WGS sequence"/>
</dbReference>
<dbReference type="EMBL" id="CAJJDO010000080">
    <property type="protein sequence ID" value="CAD8183075.1"/>
    <property type="molecule type" value="Genomic_DNA"/>
</dbReference>
<dbReference type="OrthoDB" id="291989at2759"/>
<evidence type="ECO:0000313" key="3">
    <source>
        <dbReference type="Proteomes" id="UP000689195"/>
    </source>
</evidence>
<dbReference type="InterPro" id="IPR018488">
    <property type="entry name" value="cNMP-bd_CS"/>
</dbReference>
<feature type="domain" description="Cyclic nucleotide-binding" evidence="1">
    <location>
        <begin position="251"/>
        <end position="384"/>
    </location>
</feature>
<feature type="domain" description="Cyclic nucleotide-binding" evidence="1">
    <location>
        <begin position="52"/>
        <end position="248"/>
    </location>
</feature>
<evidence type="ECO:0000259" key="1">
    <source>
        <dbReference type="PROSITE" id="PS50042"/>
    </source>
</evidence>
<proteinExistence type="predicted"/>
<accession>A0A8S1W4C5</accession>